<reference evidence="2" key="1">
    <citation type="submission" date="2021-02" db="EMBL/GenBank/DDBJ databases">
        <authorList>
            <person name="Nowell W R."/>
        </authorList>
    </citation>
    <scope>NUCLEOTIDE SEQUENCE</scope>
    <source>
        <strain evidence="2">Ploen Becks lab</strain>
    </source>
</reference>
<dbReference type="Gene3D" id="1.10.510.10">
    <property type="entry name" value="Transferase(Phosphotransferase) domain 1"/>
    <property type="match status" value="1"/>
</dbReference>
<dbReference type="PROSITE" id="PS50011">
    <property type="entry name" value="PROTEIN_KINASE_DOM"/>
    <property type="match status" value="1"/>
</dbReference>
<sequence>MDNNESLNIVENDKLNISVPQENLNKFLKLNVENHTTKIVNFLGHISHGIFTNEISLLFEYADCNLQYYFDEKNLHTFKHDNIEYKNFLKNCQTFFDNVLDFLNDNNYVYGDWKLENILVFYSQTSSNNINTKLKLTDFGSLMKMNEKITNLKNLNIMYSSPMLSNLHDEITPSHFDDIKSVCWLFWTLNGKKLPWESLNLNYKKDVELEKILIEIDIMKLNLFNNYFFNV</sequence>
<dbReference type="GO" id="GO:0005524">
    <property type="term" value="F:ATP binding"/>
    <property type="evidence" value="ECO:0007669"/>
    <property type="project" value="InterPro"/>
</dbReference>
<feature type="domain" description="Protein kinase" evidence="1">
    <location>
        <begin position="1"/>
        <end position="231"/>
    </location>
</feature>
<proteinExistence type="predicted"/>
<gene>
    <name evidence="2" type="ORF">OXX778_LOCUS8344</name>
</gene>
<dbReference type="AlphaFoldDB" id="A0A813V6A1"/>
<keyword evidence="3" id="KW-1185">Reference proteome</keyword>
<comment type="caution">
    <text evidence="2">The sequence shown here is derived from an EMBL/GenBank/DDBJ whole genome shotgun (WGS) entry which is preliminary data.</text>
</comment>
<evidence type="ECO:0000313" key="3">
    <source>
        <dbReference type="Proteomes" id="UP000663879"/>
    </source>
</evidence>
<organism evidence="2 3">
    <name type="scientific">Brachionus calyciflorus</name>
    <dbReference type="NCBI Taxonomy" id="104777"/>
    <lineage>
        <taxon>Eukaryota</taxon>
        <taxon>Metazoa</taxon>
        <taxon>Spiralia</taxon>
        <taxon>Gnathifera</taxon>
        <taxon>Rotifera</taxon>
        <taxon>Eurotatoria</taxon>
        <taxon>Monogononta</taxon>
        <taxon>Pseudotrocha</taxon>
        <taxon>Ploima</taxon>
        <taxon>Brachionidae</taxon>
        <taxon>Brachionus</taxon>
    </lineage>
</organism>
<name>A0A813V6A1_9BILA</name>
<dbReference type="SUPFAM" id="SSF56112">
    <property type="entry name" value="Protein kinase-like (PK-like)"/>
    <property type="match status" value="1"/>
</dbReference>
<dbReference type="InterPro" id="IPR011009">
    <property type="entry name" value="Kinase-like_dom_sf"/>
</dbReference>
<dbReference type="Proteomes" id="UP000663879">
    <property type="component" value="Unassembled WGS sequence"/>
</dbReference>
<protein>
    <recommendedName>
        <fullName evidence="1">Protein kinase domain-containing protein</fullName>
    </recommendedName>
</protein>
<evidence type="ECO:0000313" key="2">
    <source>
        <dbReference type="EMBL" id="CAF0838835.1"/>
    </source>
</evidence>
<dbReference type="InterPro" id="IPR000719">
    <property type="entry name" value="Prot_kinase_dom"/>
</dbReference>
<evidence type="ECO:0000259" key="1">
    <source>
        <dbReference type="PROSITE" id="PS50011"/>
    </source>
</evidence>
<dbReference type="EMBL" id="CAJNOC010001140">
    <property type="protein sequence ID" value="CAF0838835.1"/>
    <property type="molecule type" value="Genomic_DNA"/>
</dbReference>
<dbReference type="GO" id="GO:0004672">
    <property type="term" value="F:protein kinase activity"/>
    <property type="evidence" value="ECO:0007669"/>
    <property type="project" value="InterPro"/>
</dbReference>
<accession>A0A813V6A1</accession>